<comment type="subcellular location">
    <subcellularLocation>
        <location evidence="1">Cell membrane</location>
        <topology evidence="1">Multi-pass membrane protein</topology>
    </subcellularLocation>
    <subcellularLocation>
        <location evidence="7">Membrane</location>
        <topology evidence="7">Multi-pass membrane protein</topology>
    </subcellularLocation>
</comment>
<dbReference type="PANTHER" id="PTHR42703">
    <property type="entry name" value="NADH DEHYDROGENASE"/>
    <property type="match status" value="1"/>
</dbReference>
<feature type="transmembrane region" description="Helical" evidence="8">
    <location>
        <begin position="285"/>
        <end position="307"/>
    </location>
</feature>
<evidence type="ECO:0000256" key="1">
    <source>
        <dbReference type="ARBA" id="ARBA00004651"/>
    </source>
</evidence>
<name>A0AAP6MJS7_9GAMM</name>
<evidence type="ECO:0000256" key="7">
    <source>
        <dbReference type="RuleBase" id="RU000320"/>
    </source>
</evidence>
<sequence length="496" mass="53678">MDLLIQHLPALQVVLPMLAAPIVMLMARAPRLAWAATTLTTWLTLGVSILLVQQVLLHGSISYHMGGWVPPVGIEYFVDPANIVVLLIISLMGAISMPFALRSVEQEVDKAKHGLFYAAFLLANCGLLGITITGDAFNIFVFFEISALASYALIAMGKDRRAVMSSYQYLVMGTVGTTFLLIGIGFMYIMTGTLNLIDLAQRLPEVNDTGTIRAAFAFLVVGISLKLALFPLHLWLPNAYTYAPSMITVFLSATATKVAIYVLLRIIFSVFGYEFSFSELNLGYVLMPLAMLGILIPSIVAIFQTNIKRMLAYSSVAQVGYMILGVSFASTLGLMASVVHLFNHAVTKAALFMALACIIYRVGGVSLDRMAGIAKQMPWTMAAFVLAGLSLIGIPLTVGFVTKWHLLLAALEGGLWPVAVFLLGTSLLATIYIWKVVEAAYLKEPAEGAQPVREAPMSLLLPTWALTVACLYFGIDTSLPVDLANRAAETLMGGYL</sequence>
<feature type="transmembrane region" description="Helical" evidence="8">
    <location>
        <begin position="319"/>
        <end position="343"/>
    </location>
</feature>
<feature type="transmembrane region" description="Helical" evidence="8">
    <location>
        <begin position="6"/>
        <end position="27"/>
    </location>
</feature>
<dbReference type="GO" id="GO:0005886">
    <property type="term" value="C:plasma membrane"/>
    <property type="evidence" value="ECO:0007669"/>
    <property type="project" value="UniProtKB-SubCell"/>
</dbReference>
<feature type="transmembrane region" description="Helical" evidence="8">
    <location>
        <begin position="139"/>
        <end position="157"/>
    </location>
</feature>
<dbReference type="EMBL" id="JAYGII010000002">
    <property type="protein sequence ID" value="MEA5444583.1"/>
    <property type="molecule type" value="Genomic_DNA"/>
</dbReference>
<evidence type="ECO:0000256" key="3">
    <source>
        <dbReference type="ARBA" id="ARBA00022475"/>
    </source>
</evidence>
<evidence type="ECO:0000256" key="4">
    <source>
        <dbReference type="ARBA" id="ARBA00022692"/>
    </source>
</evidence>
<dbReference type="InterPro" id="IPR001750">
    <property type="entry name" value="ND/Mrp_TM"/>
</dbReference>
<feature type="transmembrane region" description="Helical" evidence="8">
    <location>
        <begin position="169"/>
        <end position="190"/>
    </location>
</feature>
<dbReference type="GO" id="GO:0008137">
    <property type="term" value="F:NADH dehydrogenase (ubiquinone) activity"/>
    <property type="evidence" value="ECO:0007669"/>
    <property type="project" value="InterPro"/>
</dbReference>
<comment type="caution">
    <text evidence="10">The sequence shown here is derived from an EMBL/GenBank/DDBJ whole genome shotgun (WGS) entry which is preliminary data.</text>
</comment>
<feature type="domain" description="NADH:quinone oxidoreductase/Mrp antiporter transmembrane" evidence="9">
    <location>
        <begin position="135"/>
        <end position="427"/>
    </location>
</feature>
<protein>
    <submittedName>
        <fullName evidence="10">Monovalent cation/H+ antiporter subunit D family protein</fullName>
    </submittedName>
</protein>
<evidence type="ECO:0000256" key="6">
    <source>
        <dbReference type="ARBA" id="ARBA00023136"/>
    </source>
</evidence>
<dbReference type="AlphaFoldDB" id="A0AAP6MJS7"/>
<feature type="transmembrane region" description="Helical" evidence="8">
    <location>
        <begin position="349"/>
        <end position="367"/>
    </location>
</feature>
<evidence type="ECO:0000313" key="11">
    <source>
        <dbReference type="Proteomes" id="UP001302316"/>
    </source>
</evidence>
<feature type="transmembrane region" description="Helical" evidence="8">
    <location>
        <begin position="114"/>
        <end position="133"/>
    </location>
</feature>
<dbReference type="InterPro" id="IPR003918">
    <property type="entry name" value="NADH_UbQ_OxRdtase"/>
</dbReference>
<feature type="transmembrane region" description="Helical" evidence="8">
    <location>
        <begin position="414"/>
        <end position="434"/>
    </location>
</feature>
<feature type="transmembrane region" description="Helical" evidence="8">
    <location>
        <begin position="455"/>
        <end position="475"/>
    </location>
</feature>
<dbReference type="PRINTS" id="PR01437">
    <property type="entry name" value="NUOXDRDTASE4"/>
</dbReference>
<evidence type="ECO:0000256" key="8">
    <source>
        <dbReference type="SAM" id="Phobius"/>
    </source>
</evidence>
<keyword evidence="11" id="KW-1185">Reference proteome</keyword>
<dbReference type="PANTHER" id="PTHR42703:SF1">
    <property type="entry name" value="NA(+)_H(+) ANTIPORTER SUBUNIT D1"/>
    <property type="match status" value="1"/>
</dbReference>
<evidence type="ECO:0000256" key="5">
    <source>
        <dbReference type="ARBA" id="ARBA00022989"/>
    </source>
</evidence>
<dbReference type="GO" id="GO:0042773">
    <property type="term" value="P:ATP synthesis coupled electron transport"/>
    <property type="evidence" value="ECO:0007669"/>
    <property type="project" value="InterPro"/>
</dbReference>
<dbReference type="Pfam" id="PF00361">
    <property type="entry name" value="Proton_antipo_M"/>
    <property type="match status" value="1"/>
</dbReference>
<evidence type="ECO:0000313" key="10">
    <source>
        <dbReference type="EMBL" id="MEA5444583.1"/>
    </source>
</evidence>
<dbReference type="InterPro" id="IPR050586">
    <property type="entry name" value="CPA3_Na-H_Antiporter_D"/>
</dbReference>
<reference evidence="10 11" key="1">
    <citation type="submission" date="2023-12" db="EMBL/GenBank/DDBJ databases">
        <title>Whole-genome sequencing of halo(alkali)philic microorganisms from hypersaline lakes.</title>
        <authorList>
            <person name="Sorokin D.Y."/>
            <person name="Merkel A.Y."/>
            <person name="Messina E."/>
            <person name="Yakimov M."/>
        </authorList>
    </citation>
    <scope>NUCLEOTIDE SEQUENCE [LARGE SCALE GENOMIC DNA]</scope>
    <source>
        <strain evidence="10 11">AB-CW1</strain>
    </source>
</reference>
<evidence type="ECO:0000259" key="9">
    <source>
        <dbReference type="Pfam" id="PF00361"/>
    </source>
</evidence>
<accession>A0AAP6MJS7</accession>
<comment type="similarity">
    <text evidence="2">Belongs to the CPA3 antiporters (TC 2.A.63) subunit D family.</text>
</comment>
<dbReference type="Proteomes" id="UP001302316">
    <property type="component" value="Unassembled WGS sequence"/>
</dbReference>
<feature type="transmembrane region" description="Helical" evidence="8">
    <location>
        <begin position="39"/>
        <end position="61"/>
    </location>
</feature>
<feature type="transmembrane region" description="Helical" evidence="8">
    <location>
        <begin position="248"/>
        <end position="273"/>
    </location>
</feature>
<dbReference type="RefSeq" id="WP_346049932.1">
    <property type="nucleotide sequence ID" value="NZ_JAYGII010000002.1"/>
</dbReference>
<keyword evidence="3" id="KW-1003">Cell membrane</keyword>
<feature type="transmembrane region" description="Helical" evidence="8">
    <location>
        <begin position="379"/>
        <end position="402"/>
    </location>
</feature>
<gene>
    <name evidence="10" type="ORF">VCB98_01980</name>
</gene>
<keyword evidence="4 7" id="KW-0812">Transmembrane</keyword>
<feature type="transmembrane region" description="Helical" evidence="8">
    <location>
        <begin position="81"/>
        <end position="102"/>
    </location>
</feature>
<keyword evidence="5 8" id="KW-1133">Transmembrane helix</keyword>
<organism evidence="10 11">
    <name type="scientific">Natronospira elongata</name>
    <dbReference type="NCBI Taxonomy" id="3110268"/>
    <lineage>
        <taxon>Bacteria</taxon>
        <taxon>Pseudomonadati</taxon>
        <taxon>Pseudomonadota</taxon>
        <taxon>Gammaproteobacteria</taxon>
        <taxon>Natronospirales</taxon>
        <taxon>Natronospiraceae</taxon>
        <taxon>Natronospira</taxon>
    </lineage>
</organism>
<keyword evidence="6 8" id="KW-0472">Membrane</keyword>
<proteinExistence type="inferred from homology"/>
<evidence type="ECO:0000256" key="2">
    <source>
        <dbReference type="ARBA" id="ARBA00005346"/>
    </source>
</evidence>
<feature type="transmembrane region" description="Helical" evidence="8">
    <location>
        <begin position="210"/>
        <end position="236"/>
    </location>
</feature>